<organism evidence="1 2">
    <name type="scientific">Actinoplanes auranticolor</name>
    <dbReference type="NCBI Taxonomy" id="47988"/>
    <lineage>
        <taxon>Bacteria</taxon>
        <taxon>Bacillati</taxon>
        <taxon>Actinomycetota</taxon>
        <taxon>Actinomycetes</taxon>
        <taxon>Micromonosporales</taxon>
        <taxon>Micromonosporaceae</taxon>
        <taxon>Actinoplanes</taxon>
    </lineage>
</organism>
<dbReference type="PANTHER" id="PTHR35332">
    <property type="entry name" value="REGULATION OF ENOLASE PROTEIN 1"/>
    <property type="match status" value="1"/>
</dbReference>
<gene>
    <name evidence="1" type="ORF">Aau02nite_77430</name>
</gene>
<sequence>MNQVPDTSPLPFPVTASHPGVWRYDDAAGAVIAAAPARTDLYIDPGGADSADAETTLNAATLLGLPPGGDFQLSARVSVDFRAQYDAGVLLLWADETHWGKFCFEFSPSSAPMIVSVVTRGVSDDANAFTVEGHVVWLRVSRIDRVYAYHASVDGTTWQLIRVFHLGDDMTGHRVGFEAQSPTGDGCTVAFDRISFTPRRLAELRDGS</sequence>
<dbReference type="Gene3D" id="2.60.120.200">
    <property type="match status" value="1"/>
</dbReference>
<dbReference type="EMBL" id="BOQL01000068">
    <property type="protein sequence ID" value="GIM77734.1"/>
    <property type="molecule type" value="Genomic_DNA"/>
</dbReference>
<evidence type="ECO:0008006" key="3">
    <source>
        <dbReference type="Google" id="ProtNLM"/>
    </source>
</evidence>
<protein>
    <recommendedName>
        <fullName evidence="3">DUF1349 domain-containing protein</fullName>
    </recommendedName>
</protein>
<dbReference type="InterPro" id="IPR013320">
    <property type="entry name" value="ConA-like_dom_sf"/>
</dbReference>
<evidence type="ECO:0000313" key="1">
    <source>
        <dbReference type="EMBL" id="GIM77734.1"/>
    </source>
</evidence>
<dbReference type="SUPFAM" id="SSF49899">
    <property type="entry name" value="Concanavalin A-like lectins/glucanases"/>
    <property type="match status" value="1"/>
</dbReference>
<comment type="caution">
    <text evidence="1">The sequence shown here is derived from an EMBL/GenBank/DDBJ whole genome shotgun (WGS) entry which is preliminary data.</text>
</comment>
<dbReference type="PANTHER" id="PTHR35332:SF2">
    <property type="entry name" value="REGULATION OF ENOLASE PROTEIN 1"/>
    <property type="match status" value="1"/>
</dbReference>
<dbReference type="Pfam" id="PF07081">
    <property type="entry name" value="DUF1349"/>
    <property type="match status" value="1"/>
</dbReference>
<dbReference type="Proteomes" id="UP000681340">
    <property type="component" value="Unassembled WGS sequence"/>
</dbReference>
<dbReference type="InterPro" id="IPR009784">
    <property type="entry name" value="DUF1349"/>
</dbReference>
<accession>A0A919SU91</accession>
<name>A0A919SU91_9ACTN</name>
<reference evidence="1" key="1">
    <citation type="submission" date="2021-03" db="EMBL/GenBank/DDBJ databases">
        <title>Whole genome shotgun sequence of Actinoplanes auranticolor NBRC 12245.</title>
        <authorList>
            <person name="Komaki H."/>
            <person name="Tamura T."/>
        </authorList>
    </citation>
    <scope>NUCLEOTIDE SEQUENCE</scope>
    <source>
        <strain evidence="1">NBRC 12245</strain>
    </source>
</reference>
<evidence type="ECO:0000313" key="2">
    <source>
        <dbReference type="Proteomes" id="UP000681340"/>
    </source>
</evidence>
<keyword evidence="2" id="KW-1185">Reference proteome</keyword>
<dbReference type="AlphaFoldDB" id="A0A919SU91"/>
<proteinExistence type="predicted"/>